<dbReference type="InterPro" id="IPR011992">
    <property type="entry name" value="EF-hand-dom_pair"/>
</dbReference>
<evidence type="ECO:0000259" key="5">
    <source>
        <dbReference type="PROSITE" id="PS50222"/>
    </source>
</evidence>
<dbReference type="Proteomes" id="UP001632038">
    <property type="component" value="Unassembled WGS sequence"/>
</dbReference>
<dbReference type="EMBL" id="JAVIJP010000009">
    <property type="protein sequence ID" value="KAL3647324.1"/>
    <property type="molecule type" value="Genomic_DNA"/>
</dbReference>
<sequence>MDMDINVDVSRLDAELLQLPEVSPLAVKANPFVAEKLFDQWLSLPETNSLVKSLLSNAKGGVALNVSGTSSITNATAINSLPSMFPAGSTPPLSPRSSSGSPRITKHRAGPSVLGSPLKLVNEPVKEPIPQFYFLNGRPPPNELKERCLFRINQFFYGHVDGLQLHEFKLVTKEICKLPSFFSSALFRKIDVDATGTVTRDAFVNYWINGNMLTKDIATQIYLLLKQPDVKHLAQDDFKPVLRELLATHPGLEFLQSTPEFQERYAETVIYRIFYYVNRSGNGRLTLRELKRSNLIAAMQHADEEEDINKVLRYFSYEHFYVIYCKFWELDTDHDFLIDKENLIRYGNHALTYRIVDRIFSQVPRKFTCKVEGKMGYEDFVFFILSEEDKSSEPSLEYWFKCIDLDGNGIITRNEMQFFYEEQLHRMECMAQEPVLFEDILCQIVDMINPEDESYFTLHDLKGSRLSGSVFNILFNLNKFMAFETRDPFLIRQERENPTLTEWDRFAHREYIRLSMEEDAEDASNGSADVWDESLEAPF</sequence>
<dbReference type="AlphaFoldDB" id="A0ABD3DZK4"/>
<feature type="compositionally biased region" description="Low complexity" evidence="4">
    <location>
        <begin position="88"/>
        <end position="103"/>
    </location>
</feature>
<keyword evidence="1" id="KW-0479">Metal-binding</keyword>
<dbReference type="CDD" id="cd21504">
    <property type="entry name" value="PPP2R3A_B-like"/>
    <property type="match status" value="1"/>
</dbReference>
<dbReference type="PANTHER" id="PTHR14095">
    <property type="entry name" value="PHOSPHATASE 2A REGULATORY SUBUNIT-RELATED"/>
    <property type="match status" value="1"/>
</dbReference>
<evidence type="ECO:0000256" key="2">
    <source>
        <dbReference type="ARBA" id="ARBA00022737"/>
    </source>
</evidence>
<evidence type="ECO:0000256" key="4">
    <source>
        <dbReference type="SAM" id="MobiDB-lite"/>
    </source>
</evidence>
<protein>
    <recommendedName>
        <fullName evidence="5">EF-hand domain-containing protein</fullName>
    </recommendedName>
</protein>
<evidence type="ECO:0000256" key="3">
    <source>
        <dbReference type="ARBA" id="ARBA00022837"/>
    </source>
</evidence>
<dbReference type="GO" id="GO:0046872">
    <property type="term" value="F:metal ion binding"/>
    <property type="evidence" value="ECO:0007669"/>
    <property type="project" value="UniProtKB-KW"/>
</dbReference>
<dbReference type="PROSITE" id="PS50222">
    <property type="entry name" value="EF_HAND_2"/>
    <property type="match status" value="1"/>
</dbReference>
<accession>A0ABD3DZK4</accession>
<feature type="region of interest" description="Disordered" evidence="4">
    <location>
        <begin position="86"/>
        <end position="108"/>
    </location>
</feature>
<proteinExistence type="predicted"/>
<reference evidence="7" key="1">
    <citation type="journal article" date="2024" name="IScience">
        <title>Strigolactones Initiate the Formation of Haustorium-like Structures in Castilleja.</title>
        <authorList>
            <person name="Buerger M."/>
            <person name="Peterson D."/>
            <person name="Chory J."/>
        </authorList>
    </citation>
    <scope>NUCLEOTIDE SEQUENCE [LARGE SCALE GENOMIC DNA]</scope>
</reference>
<keyword evidence="3" id="KW-0106">Calcium</keyword>
<evidence type="ECO:0000313" key="7">
    <source>
        <dbReference type="Proteomes" id="UP001632038"/>
    </source>
</evidence>
<dbReference type="Gene3D" id="1.10.238.220">
    <property type="match status" value="1"/>
</dbReference>
<comment type="caution">
    <text evidence="6">The sequence shown here is derived from an EMBL/GenBank/DDBJ whole genome shotgun (WGS) entry which is preliminary data.</text>
</comment>
<evidence type="ECO:0000313" key="6">
    <source>
        <dbReference type="EMBL" id="KAL3647324.1"/>
    </source>
</evidence>
<dbReference type="FunFam" id="1.10.238.10:FF:000067">
    <property type="entry name" value="serine/threonine protein phosphatase 2A regulatory subunit B''beta-like"/>
    <property type="match status" value="1"/>
</dbReference>
<dbReference type="Pfam" id="PF13499">
    <property type="entry name" value="EF-hand_7"/>
    <property type="match status" value="1"/>
</dbReference>
<name>A0ABD3DZK4_9LAMI</name>
<keyword evidence="2" id="KW-0677">Repeat</keyword>
<dbReference type="Gene3D" id="1.10.238.230">
    <property type="match status" value="1"/>
</dbReference>
<feature type="compositionally biased region" description="Acidic residues" evidence="4">
    <location>
        <begin position="530"/>
        <end position="539"/>
    </location>
</feature>
<dbReference type="InterPro" id="IPR041534">
    <property type="entry name" value="EF-hand_13"/>
</dbReference>
<dbReference type="Gene3D" id="1.10.238.10">
    <property type="entry name" value="EF-hand"/>
    <property type="match status" value="1"/>
</dbReference>
<dbReference type="PANTHER" id="PTHR14095:SF0">
    <property type="entry name" value="MIP22305P"/>
    <property type="match status" value="1"/>
</dbReference>
<dbReference type="FunFam" id="1.10.238.230:FF:000002">
    <property type="entry name" value="Serine/threonine protein phosphatase 2A regulatory subunit B''alpha"/>
    <property type="match status" value="1"/>
</dbReference>
<dbReference type="PROSITE" id="PS00018">
    <property type="entry name" value="EF_HAND_1"/>
    <property type="match status" value="1"/>
</dbReference>
<dbReference type="InterPro" id="IPR018247">
    <property type="entry name" value="EF_Hand_1_Ca_BS"/>
</dbReference>
<dbReference type="InterPro" id="IPR002048">
    <property type="entry name" value="EF_hand_dom"/>
</dbReference>
<organism evidence="6 7">
    <name type="scientific">Castilleja foliolosa</name>
    <dbReference type="NCBI Taxonomy" id="1961234"/>
    <lineage>
        <taxon>Eukaryota</taxon>
        <taxon>Viridiplantae</taxon>
        <taxon>Streptophyta</taxon>
        <taxon>Embryophyta</taxon>
        <taxon>Tracheophyta</taxon>
        <taxon>Spermatophyta</taxon>
        <taxon>Magnoliopsida</taxon>
        <taxon>eudicotyledons</taxon>
        <taxon>Gunneridae</taxon>
        <taxon>Pentapetalae</taxon>
        <taxon>asterids</taxon>
        <taxon>lamiids</taxon>
        <taxon>Lamiales</taxon>
        <taxon>Orobanchaceae</taxon>
        <taxon>Pedicularideae</taxon>
        <taxon>Castillejinae</taxon>
        <taxon>Castilleja</taxon>
    </lineage>
</organism>
<gene>
    <name evidence="6" type="ORF">CASFOL_008292</name>
</gene>
<dbReference type="Pfam" id="PF17958">
    <property type="entry name" value="EF-hand_13"/>
    <property type="match status" value="1"/>
</dbReference>
<feature type="region of interest" description="Disordered" evidence="4">
    <location>
        <begin position="519"/>
        <end position="539"/>
    </location>
</feature>
<feature type="domain" description="EF-hand" evidence="5">
    <location>
        <begin position="391"/>
        <end position="426"/>
    </location>
</feature>
<keyword evidence="7" id="KW-1185">Reference proteome</keyword>
<evidence type="ECO:0000256" key="1">
    <source>
        <dbReference type="ARBA" id="ARBA00022723"/>
    </source>
</evidence>
<dbReference type="SUPFAM" id="SSF47473">
    <property type="entry name" value="EF-hand"/>
    <property type="match status" value="2"/>
</dbReference>
<dbReference type="FunFam" id="1.10.238.220:FF:000003">
    <property type="entry name" value="Phosphoprotein phosphatase 2A regulatory subunit"/>
    <property type="match status" value="1"/>
</dbReference>